<keyword evidence="1" id="KW-0479">Metal-binding</keyword>
<dbReference type="AlphaFoldDB" id="A0A0C9X654"/>
<evidence type="ECO:0000313" key="3">
    <source>
        <dbReference type="EMBL" id="KIK00486.1"/>
    </source>
</evidence>
<feature type="domain" description="SWIM-type" evidence="2">
    <location>
        <begin position="259"/>
        <end position="290"/>
    </location>
</feature>
<dbReference type="PROSITE" id="PS50966">
    <property type="entry name" value="ZF_SWIM"/>
    <property type="match status" value="1"/>
</dbReference>
<dbReference type="OrthoDB" id="3265053at2759"/>
<name>A0A0C9X654_9AGAR</name>
<keyword evidence="4" id="KW-1185">Reference proteome</keyword>
<dbReference type="EMBL" id="KN838624">
    <property type="protein sequence ID" value="KIK00486.1"/>
    <property type="molecule type" value="Genomic_DNA"/>
</dbReference>
<dbReference type="GO" id="GO:0008270">
    <property type="term" value="F:zinc ion binding"/>
    <property type="evidence" value="ECO:0007669"/>
    <property type="project" value="UniProtKB-KW"/>
</dbReference>
<dbReference type="HOGENOM" id="CLU_488387_0_0_1"/>
<organism evidence="3 4">
    <name type="scientific">Laccaria amethystina LaAM-08-1</name>
    <dbReference type="NCBI Taxonomy" id="1095629"/>
    <lineage>
        <taxon>Eukaryota</taxon>
        <taxon>Fungi</taxon>
        <taxon>Dikarya</taxon>
        <taxon>Basidiomycota</taxon>
        <taxon>Agaricomycotina</taxon>
        <taxon>Agaricomycetes</taxon>
        <taxon>Agaricomycetidae</taxon>
        <taxon>Agaricales</taxon>
        <taxon>Agaricineae</taxon>
        <taxon>Hydnangiaceae</taxon>
        <taxon>Laccaria</taxon>
    </lineage>
</organism>
<reference evidence="3 4" key="1">
    <citation type="submission" date="2014-04" db="EMBL/GenBank/DDBJ databases">
        <authorList>
            <consortium name="DOE Joint Genome Institute"/>
            <person name="Kuo A."/>
            <person name="Kohler A."/>
            <person name="Nagy L.G."/>
            <person name="Floudas D."/>
            <person name="Copeland A."/>
            <person name="Barry K.W."/>
            <person name="Cichocki N."/>
            <person name="Veneault-Fourrey C."/>
            <person name="LaButti K."/>
            <person name="Lindquist E.A."/>
            <person name="Lipzen A."/>
            <person name="Lundell T."/>
            <person name="Morin E."/>
            <person name="Murat C."/>
            <person name="Sun H."/>
            <person name="Tunlid A."/>
            <person name="Henrissat B."/>
            <person name="Grigoriev I.V."/>
            <person name="Hibbett D.S."/>
            <person name="Martin F."/>
            <person name="Nordberg H.P."/>
            <person name="Cantor M.N."/>
            <person name="Hua S.X."/>
        </authorList>
    </citation>
    <scope>NUCLEOTIDE SEQUENCE [LARGE SCALE GENOMIC DNA]</scope>
    <source>
        <strain evidence="3 4">LaAM-08-1</strain>
    </source>
</reference>
<sequence>MITSNGTAETIGYFISLLREHSPLIIPHWLMTDHNLVQINALRCYFPTSMILLCWWHVLHAWQQHLIISQNVELWDKLKAWVWIECLKKFEATWLEIQRLVPTAFRNYLIHYYESLVQYWMTDKFRAMWSAVNRKDRAIFERSDTNMLLEAYIPHFFYQIVTLSHLMSSWHHVLKGKFLEGRRNRRVDHLLYILLCKVIEYYLVKQNCESISFEGPNIEARKCKTILQHSKAISTSDVHKSDHPGHYRIKSSSIADHIYDIDIIAYNCTCRDFPEICFCKHIATVQRYFPLSDTVAHSELDSLSLSLEPSEAPPLSSPALKDLLHIPSGSNKLITPTDARADTDKDLGRLRVIEKLEMLAACLRHEGSDIIHDDHLEELLDSKLSLVQHGVHLLPPAKCLSPHLNSWPETQSTMLCSRLPAKKTWKKHVGDAYGAGEQSGKKAKKGARIEGSKRTAILQCLSSQTMMQVAVKLPALPTASQPVITSFGLPLPAHFYYRQGTSLLPASGPSQPLVMIPPPVCPAPPQWGSYYCETAGPAELTLMMLTPPVLQPSHSYYC</sequence>
<gene>
    <name evidence="3" type="ORF">K443DRAFT_100253</name>
</gene>
<proteinExistence type="predicted"/>
<keyword evidence="1" id="KW-0863">Zinc-finger</keyword>
<protein>
    <submittedName>
        <fullName evidence="3">Unplaced genomic scaffold K443scaffold_89, whole genome shotgun sequence</fullName>
    </submittedName>
</protein>
<reference evidence="4" key="2">
    <citation type="submission" date="2015-01" db="EMBL/GenBank/DDBJ databases">
        <title>Evolutionary Origins and Diversification of the Mycorrhizal Mutualists.</title>
        <authorList>
            <consortium name="DOE Joint Genome Institute"/>
            <consortium name="Mycorrhizal Genomics Consortium"/>
            <person name="Kohler A."/>
            <person name="Kuo A."/>
            <person name="Nagy L.G."/>
            <person name="Floudas D."/>
            <person name="Copeland A."/>
            <person name="Barry K.W."/>
            <person name="Cichocki N."/>
            <person name="Veneault-Fourrey C."/>
            <person name="LaButti K."/>
            <person name="Lindquist E.A."/>
            <person name="Lipzen A."/>
            <person name="Lundell T."/>
            <person name="Morin E."/>
            <person name="Murat C."/>
            <person name="Riley R."/>
            <person name="Ohm R."/>
            <person name="Sun H."/>
            <person name="Tunlid A."/>
            <person name="Henrissat B."/>
            <person name="Grigoriev I.V."/>
            <person name="Hibbett D.S."/>
            <person name="Martin F."/>
        </authorList>
    </citation>
    <scope>NUCLEOTIDE SEQUENCE [LARGE SCALE GENOMIC DNA]</scope>
    <source>
        <strain evidence="4">LaAM-08-1</strain>
    </source>
</reference>
<evidence type="ECO:0000313" key="4">
    <source>
        <dbReference type="Proteomes" id="UP000054477"/>
    </source>
</evidence>
<evidence type="ECO:0000256" key="1">
    <source>
        <dbReference type="PROSITE-ProRule" id="PRU00325"/>
    </source>
</evidence>
<dbReference type="Proteomes" id="UP000054477">
    <property type="component" value="Unassembled WGS sequence"/>
</dbReference>
<keyword evidence="1" id="KW-0862">Zinc</keyword>
<accession>A0A0C9X654</accession>
<dbReference type="InterPro" id="IPR007527">
    <property type="entry name" value="Znf_SWIM"/>
</dbReference>
<evidence type="ECO:0000259" key="2">
    <source>
        <dbReference type="PROSITE" id="PS50966"/>
    </source>
</evidence>